<dbReference type="STRING" id="34508.A0A4U5NF67"/>
<dbReference type="InterPro" id="IPR039494">
    <property type="entry name" value="F8A"/>
</dbReference>
<reference evidence="1" key="2">
    <citation type="journal article" date="2015" name="Genome Biol.">
        <title>Comparative genomics of Steinernema reveals deeply conserved gene regulatory networks.</title>
        <authorList>
            <person name="Dillman A.R."/>
            <person name="Macchietto M."/>
            <person name="Porter C.F."/>
            <person name="Rogers A."/>
            <person name="Williams B."/>
            <person name="Antoshechkin I."/>
            <person name="Lee M.M."/>
            <person name="Goodwin Z."/>
            <person name="Lu X."/>
            <person name="Lewis E.E."/>
            <person name="Goodrich-Blair H."/>
            <person name="Stock S.P."/>
            <person name="Adams B.J."/>
            <person name="Sternberg P.W."/>
            <person name="Mortazavi A."/>
        </authorList>
    </citation>
    <scope>NUCLEOTIDE SEQUENCE [LARGE SCALE GENOMIC DNA]</scope>
    <source>
        <strain evidence="1">ALL</strain>
    </source>
</reference>
<reference evidence="1" key="1">
    <citation type="submission" date="2013-11" db="EMBL/GenBank/DDBJ databases">
        <authorList>
            <person name="Sternberg P."/>
            <person name="Dillman A."/>
            <person name="Macchietto M."/>
        </authorList>
    </citation>
    <scope>NUCLEOTIDE SEQUENCE</scope>
    <source>
        <strain evidence="1">ALL</strain>
    </source>
</reference>
<dbReference type="Gene3D" id="1.25.40.10">
    <property type="entry name" value="Tetratricopeptide repeat domain"/>
    <property type="match status" value="1"/>
</dbReference>
<dbReference type="GO" id="GO:0005769">
    <property type="term" value="C:early endosome"/>
    <property type="evidence" value="ECO:0007669"/>
    <property type="project" value="TreeGrafter"/>
</dbReference>
<sequence length="295" mass="33806">MMDEETPENAALCHLEIAHIYEKMANWSLQRKNLLKAGRLFLESQKRRSLMQYTVYSDMKNMFTDCYLRAIDITMREGFLISAGVYSVELGVAVMDLGDFTNAYEHLTRAHRLLQNDYYCHLNASSKLVYCTYNLGKYEEALMLLDDLWADSMKRQPLSTLGKQVIVQTEINTVLVLMKSQRSADGRHKLLLQSFEKDFGDNADSILSEYEFTIIKNFLIAIRENNISMARQIFAYTLKKMMDGTGQRVAVDILDSLPYVATDTTSTVESLSIKDLKTRRQKIVAGIRERVAQSA</sequence>
<comment type="caution">
    <text evidence="1">The sequence shown here is derived from an EMBL/GenBank/DDBJ whole genome shotgun (WGS) entry which is preliminary data.</text>
</comment>
<dbReference type="InterPro" id="IPR011990">
    <property type="entry name" value="TPR-like_helical_dom_sf"/>
</dbReference>
<dbReference type="PANTHER" id="PTHR16797:SF4">
    <property type="entry name" value="40-KDA HUNTINGTIN-ASSOCIATED PROTEIN"/>
    <property type="match status" value="1"/>
</dbReference>
<dbReference type="OrthoDB" id="5866952at2759"/>
<protein>
    <submittedName>
        <fullName evidence="1">Uncharacterized protein</fullName>
    </submittedName>
</protein>
<organism evidence="1">
    <name type="scientific">Steinernema carpocapsae</name>
    <name type="common">Entomopathogenic nematode</name>
    <dbReference type="NCBI Taxonomy" id="34508"/>
    <lineage>
        <taxon>Eukaryota</taxon>
        <taxon>Metazoa</taxon>
        <taxon>Ecdysozoa</taxon>
        <taxon>Nematoda</taxon>
        <taxon>Chromadorea</taxon>
        <taxon>Rhabditida</taxon>
        <taxon>Tylenchina</taxon>
        <taxon>Panagrolaimomorpha</taxon>
        <taxon>Strongyloidoidea</taxon>
        <taxon>Steinernematidae</taxon>
        <taxon>Steinernema</taxon>
    </lineage>
</organism>
<dbReference type="GO" id="GO:0099518">
    <property type="term" value="P:vesicle cytoskeletal trafficking"/>
    <property type="evidence" value="ECO:0007669"/>
    <property type="project" value="TreeGrafter"/>
</dbReference>
<dbReference type="SUPFAM" id="SSF48452">
    <property type="entry name" value="TPR-like"/>
    <property type="match status" value="1"/>
</dbReference>
<accession>A0A4U5NF67</accession>
<dbReference type="EMBL" id="AZBU02000004">
    <property type="protein sequence ID" value="TKR81161.1"/>
    <property type="molecule type" value="Genomic_DNA"/>
</dbReference>
<dbReference type="PANTHER" id="PTHR16797">
    <property type="entry name" value="FACTOR VIII-ASSOCIATED GENE 1"/>
    <property type="match status" value="1"/>
</dbReference>
<dbReference type="AlphaFoldDB" id="A0A4U5NF67"/>
<reference evidence="1" key="3">
    <citation type="journal article" date="2019" name="G3 (Bethesda)">
        <title>Hybrid Assembly of the Genome of the Entomopathogenic Nematode Steinernema carpocapsae Identifies the X-Chromosome.</title>
        <authorList>
            <person name="Serra L."/>
            <person name="Macchietto M."/>
            <person name="Macias-Munoz A."/>
            <person name="McGill C.J."/>
            <person name="Rodriguez I.M."/>
            <person name="Rodriguez B."/>
            <person name="Murad R."/>
            <person name="Mortazavi A."/>
        </authorList>
    </citation>
    <scope>NUCLEOTIDE SEQUENCE</scope>
    <source>
        <strain evidence="1">ALL</strain>
    </source>
</reference>
<evidence type="ECO:0000313" key="1">
    <source>
        <dbReference type="EMBL" id="TKR81161.1"/>
    </source>
</evidence>
<gene>
    <name evidence="1" type="ORF">L596_015085</name>
</gene>
<proteinExistence type="predicted"/>
<name>A0A4U5NF67_STECR</name>